<evidence type="ECO:0000256" key="5">
    <source>
        <dbReference type="ARBA" id="ARBA00004074"/>
    </source>
</evidence>
<evidence type="ECO:0000256" key="8">
    <source>
        <dbReference type="ARBA" id="ARBA00012964"/>
    </source>
</evidence>
<evidence type="ECO:0000313" key="16">
    <source>
        <dbReference type="Proteomes" id="UP000305067"/>
    </source>
</evidence>
<reference evidence="15 16" key="1">
    <citation type="journal article" date="2019" name="Nat. Ecol. Evol.">
        <title>Megaphylogeny resolves global patterns of mushroom evolution.</title>
        <authorList>
            <person name="Varga T."/>
            <person name="Krizsan K."/>
            <person name="Foldi C."/>
            <person name="Dima B."/>
            <person name="Sanchez-Garcia M."/>
            <person name="Sanchez-Ramirez S."/>
            <person name="Szollosi G.J."/>
            <person name="Szarkandi J.G."/>
            <person name="Papp V."/>
            <person name="Albert L."/>
            <person name="Andreopoulos W."/>
            <person name="Angelini C."/>
            <person name="Antonin V."/>
            <person name="Barry K.W."/>
            <person name="Bougher N.L."/>
            <person name="Buchanan P."/>
            <person name="Buyck B."/>
            <person name="Bense V."/>
            <person name="Catcheside P."/>
            <person name="Chovatia M."/>
            <person name="Cooper J."/>
            <person name="Damon W."/>
            <person name="Desjardin D."/>
            <person name="Finy P."/>
            <person name="Geml J."/>
            <person name="Haridas S."/>
            <person name="Hughes K."/>
            <person name="Justo A."/>
            <person name="Karasinski D."/>
            <person name="Kautmanova I."/>
            <person name="Kiss B."/>
            <person name="Kocsube S."/>
            <person name="Kotiranta H."/>
            <person name="LaButti K.M."/>
            <person name="Lechner B.E."/>
            <person name="Liimatainen K."/>
            <person name="Lipzen A."/>
            <person name="Lukacs Z."/>
            <person name="Mihaltcheva S."/>
            <person name="Morgado L.N."/>
            <person name="Niskanen T."/>
            <person name="Noordeloos M.E."/>
            <person name="Ohm R.A."/>
            <person name="Ortiz-Santana B."/>
            <person name="Ovrebo C."/>
            <person name="Racz N."/>
            <person name="Riley R."/>
            <person name="Savchenko A."/>
            <person name="Shiryaev A."/>
            <person name="Soop K."/>
            <person name="Spirin V."/>
            <person name="Szebenyi C."/>
            <person name="Tomsovsky M."/>
            <person name="Tulloss R.E."/>
            <person name="Uehling J."/>
            <person name="Grigoriev I.V."/>
            <person name="Vagvolgyi C."/>
            <person name="Papp T."/>
            <person name="Martin F.M."/>
            <person name="Miettinen O."/>
            <person name="Hibbett D.S."/>
            <person name="Nagy L.G."/>
        </authorList>
    </citation>
    <scope>NUCLEOTIDE SEQUENCE [LARGE SCALE GENOMIC DNA]</scope>
    <source>
        <strain evidence="15 16">CBS 309.79</strain>
    </source>
</reference>
<evidence type="ECO:0000256" key="6">
    <source>
        <dbReference type="ARBA" id="ARBA00009999"/>
    </source>
</evidence>
<feature type="compositionally biased region" description="Polar residues" evidence="13">
    <location>
        <begin position="1"/>
        <end position="17"/>
    </location>
</feature>
<evidence type="ECO:0000256" key="13">
    <source>
        <dbReference type="SAM" id="MobiDB-lite"/>
    </source>
</evidence>
<evidence type="ECO:0000256" key="10">
    <source>
        <dbReference type="ARBA" id="ARBA00022801"/>
    </source>
</evidence>
<comment type="function">
    <text evidence="5">Catalyzes the dephosphorylation of the nucleoside 5'-monophosphates deoxyadenosine monophosphate (dAMP), deoxycytidine monophosphate (dCMP), deoxyguanosine monophosphate (dGMP) and deoxythymidine monophosphate (dTMP).</text>
</comment>
<comment type="catalytic activity">
    <reaction evidence="1">
        <text>a 2'-deoxyribonucleoside 5'-phosphate + H2O = a 2'-deoxyribonucleoside + phosphate</text>
        <dbReference type="Rhea" id="RHEA:36167"/>
        <dbReference type="ChEBI" id="CHEBI:15377"/>
        <dbReference type="ChEBI" id="CHEBI:18274"/>
        <dbReference type="ChEBI" id="CHEBI:43474"/>
        <dbReference type="ChEBI" id="CHEBI:65317"/>
        <dbReference type="EC" id="3.1.3.89"/>
    </reaction>
</comment>
<dbReference type="GO" id="GO:0046872">
    <property type="term" value="F:metal ion binding"/>
    <property type="evidence" value="ECO:0007669"/>
    <property type="project" value="UniProtKB-KW"/>
</dbReference>
<dbReference type="InterPro" id="IPR006674">
    <property type="entry name" value="HD_domain"/>
</dbReference>
<dbReference type="OrthoDB" id="10254258at2759"/>
<sequence>MDTQFSQSDASQPTQRTFPPLYAQSGDIGQDRLAFFHILERLKTQKRTGWVDRQVPDPESISDHMYRMAILAMCCADTTLDTSRCVMLCVVHDLAEAQVGDIAPREGVPKAEKKRLEAEAMQNFVHEMLQDSPQAQFMMDLFEEYEAGETPEAKFVKDLDRFEMALQASEYEKRAPEGIPSSRLQPFFDSSIPNIRHPEVKGWGEDLLQERSKNSR</sequence>
<evidence type="ECO:0000256" key="2">
    <source>
        <dbReference type="ARBA" id="ARBA00001936"/>
    </source>
</evidence>
<dbReference type="PANTHER" id="PTHR11845">
    <property type="entry name" value="5'-DEOXYNUCLEOTIDASE HDDC2"/>
    <property type="match status" value="1"/>
</dbReference>
<comment type="cofactor">
    <cofactor evidence="3">
        <name>Co(2+)</name>
        <dbReference type="ChEBI" id="CHEBI:48828"/>
    </cofactor>
</comment>
<name>A0A5C3QJ09_9AGAR</name>
<evidence type="ECO:0000313" key="15">
    <source>
        <dbReference type="EMBL" id="TFL02025.1"/>
    </source>
</evidence>
<comment type="similarity">
    <text evidence="6">Belongs to the HDDC2 family.</text>
</comment>
<dbReference type="SUPFAM" id="SSF109604">
    <property type="entry name" value="HD-domain/PDEase-like"/>
    <property type="match status" value="1"/>
</dbReference>
<dbReference type="GO" id="GO:0002953">
    <property type="term" value="F:5'-deoxynucleotidase activity"/>
    <property type="evidence" value="ECO:0007669"/>
    <property type="project" value="UniProtKB-EC"/>
</dbReference>
<keyword evidence="9" id="KW-0479">Metal-binding</keyword>
<evidence type="ECO:0000256" key="1">
    <source>
        <dbReference type="ARBA" id="ARBA00001638"/>
    </source>
</evidence>
<dbReference type="Proteomes" id="UP000305067">
    <property type="component" value="Unassembled WGS sequence"/>
</dbReference>
<dbReference type="SMART" id="SM00471">
    <property type="entry name" value="HDc"/>
    <property type="match status" value="1"/>
</dbReference>
<evidence type="ECO:0000256" key="7">
    <source>
        <dbReference type="ARBA" id="ARBA00011738"/>
    </source>
</evidence>
<dbReference type="STRING" id="1884261.A0A5C3QJ09"/>
<keyword evidence="12" id="KW-0170">Cobalt</keyword>
<dbReference type="GO" id="GO:0009159">
    <property type="term" value="P:deoxyribonucleoside monophosphate catabolic process"/>
    <property type="evidence" value="ECO:0007669"/>
    <property type="project" value="UniProtKB-ARBA"/>
</dbReference>
<evidence type="ECO:0000259" key="14">
    <source>
        <dbReference type="SMART" id="SM00471"/>
    </source>
</evidence>
<dbReference type="PANTHER" id="PTHR11845:SF13">
    <property type="entry name" value="5'-DEOXYNUCLEOTIDASE HDDC2"/>
    <property type="match status" value="1"/>
</dbReference>
<feature type="domain" description="HD/PDEase" evidence="14">
    <location>
        <begin position="57"/>
        <end position="174"/>
    </location>
</feature>
<comment type="cofactor">
    <cofactor evidence="2">
        <name>Mn(2+)</name>
        <dbReference type="ChEBI" id="CHEBI:29035"/>
    </cofactor>
</comment>
<dbReference type="InterPro" id="IPR003607">
    <property type="entry name" value="HD/PDEase_dom"/>
</dbReference>
<organism evidence="15 16">
    <name type="scientific">Pterulicium gracile</name>
    <dbReference type="NCBI Taxonomy" id="1884261"/>
    <lineage>
        <taxon>Eukaryota</taxon>
        <taxon>Fungi</taxon>
        <taxon>Dikarya</taxon>
        <taxon>Basidiomycota</taxon>
        <taxon>Agaricomycotina</taxon>
        <taxon>Agaricomycetes</taxon>
        <taxon>Agaricomycetidae</taxon>
        <taxon>Agaricales</taxon>
        <taxon>Pleurotineae</taxon>
        <taxon>Pterulaceae</taxon>
        <taxon>Pterulicium</taxon>
    </lineage>
</organism>
<evidence type="ECO:0000256" key="3">
    <source>
        <dbReference type="ARBA" id="ARBA00001941"/>
    </source>
</evidence>
<protein>
    <recommendedName>
        <fullName evidence="8">5'-deoxynucleotidase</fullName>
        <ecNumber evidence="8">3.1.3.89</ecNumber>
    </recommendedName>
</protein>
<dbReference type="GO" id="GO:0005737">
    <property type="term" value="C:cytoplasm"/>
    <property type="evidence" value="ECO:0007669"/>
    <property type="project" value="TreeGrafter"/>
</dbReference>
<comment type="subunit">
    <text evidence="7">Homodimer.</text>
</comment>
<evidence type="ECO:0000256" key="4">
    <source>
        <dbReference type="ARBA" id="ARBA00001946"/>
    </source>
</evidence>
<keyword evidence="10" id="KW-0378">Hydrolase</keyword>
<evidence type="ECO:0000256" key="9">
    <source>
        <dbReference type="ARBA" id="ARBA00022723"/>
    </source>
</evidence>
<evidence type="ECO:0000256" key="12">
    <source>
        <dbReference type="ARBA" id="ARBA00023285"/>
    </source>
</evidence>
<dbReference type="EC" id="3.1.3.89" evidence="8"/>
<gene>
    <name evidence="15" type="ORF">BDV98DRAFT_566548</name>
</gene>
<dbReference type="InterPro" id="IPR039356">
    <property type="entry name" value="YfbR/HDDC2"/>
</dbReference>
<accession>A0A5C3QJ09</accession>
<dbReference type="AlphaFoldDB" id="A0A5C3QJ09"/>
<feature type="region of interest" description="Disordered" evidence="13">
    <location>
        <begin position="1"/>
        <end position="20"/>
    </location>
</feature>
<comment type="cofactor">
    <cofactor evidence="4">
        <name>Mg(2+)</name>
        <dbReference type="ChEBI" id="CHEBI:18420"/>
    </cofactor>
</comment>
<dbReference type="EMBL" id="ML178823">
    <property type="protein sequence ID" value="TFL02025.1"/>
    <property type="molecule type" value="Genomic_DNA"/>
</dbReference>
<dbReference type="Gene3D" id="1.10.3210.10">
    <property type="entry name" value="Hypothetical protein af1432"/>
    <property type="match status" value="1"/>
</dbReference>
<evidence type="ECO:0000256" key="11">
    <source>
        <dbReference type="ARBA" id="ARBA00022842"/>
    </source>
</evidence>
<keyword evidence="11" id="KW-0460">Magnesium</keyword>
<keyword evidence="16" id="KW-1185">Reference proteome</keyword>
<dbReference type="FunFam" id="1.10.3210.10:FF:000011">
    <property type="entry name" value="HD domain-containing protein 2"/>
    <property type="match status" value="1"/>
</dbReference>
<proteinExistence type="inferred from homology"/>
<dbReference type="Pfam" id="PF13023">
    <property type="entry name" value="HD_3"/>
    <property type="match status" value="1"/>
</dbReference>